<reference evidence="2" key="1">
    <citation type="journal article" date="2019" name="Int. J. Syst. Evol. Microbiol.">
        <title>The Global Catalogue of Microorganisms (GCM) 10K type strain sequencing project: providing services to taxonomists for standard genome sequencing and annotation.</title>
        <authorList>
            <consortium name="The Broad Institute Genomics Platform"/>
            <consortium name="The Broad Institute Genome Sequencing Center for Infectious Disease"/>
            <person name="Wu L."/>
            <person name="Ma J."/>
        </authorList>
    </citation>
    <scope>NUCLEOTIDE SEQUENCE [LARGE SCALE GENOMIC DNA]</scope>
    <source>
        <strain evidence="2">CCUG 39402</strain>
    </source>
</reference>
<name>A0ABW1TV87_9BURK</name>
<sequence>MHKQPKITNTRSAGYNHQVVTVEGGSGKYRRRPCSDCPWRVDATGEFPAAAFRHSAATAFDMSDRIFACHQSGSQKPTACAGFLLHGADNNLSVRLKRMKGEILNDVSDGGLELHKSYRAMAIANGVSENDECLRLCRD</sequence>
<comment type="caution">
    <text evidence="1">The sequence shown here is derived from an EMBL/GenBank/DDBJ whole genome shotgun (WGS) entry which is preliminary data.</text>
</comment>
<evidence type="ECO:0000313" key="1">
    <source>
        <dbReference type="EMBL" id="MFC6281145.1"/>
    </source>
</evidence>
<keyword evidence="2" id="KW-1185">Reference proteome</keyword>
<proteinExistence type="predicted"/>
<accession>A0ABW1TV87</accession>
<protein>
    <submittedName>
        <fullName evidence="1">DUF6283 family protein</fullName>
    </submittedName>
</protein>
<gene>
    <name evidence="1" type="ORF">ACFQND_07890</name>
</gene>
<organism evidence="1 2">
    <name type="scientific">Polaromonas aquatica</name>
    <dbReference type="NCBI Taxonomy" id="332657"/>
    <lineage>
        <taxon>Bacteria</taxon>
        <taxon>Pseudomonadati</taxon>
        <taxon>Pseudomonadota</taxon>
        <taxon>Betaproteobacteria</taxon>
        <taxon>Burkholderiales</taxon>
        <taxon>Comamonadaceae</taxon>
        <taxon>Polaromonas</taxon>
    </lineage>
</organism>
<dbReference type="EMBL" id="JBHSRS010000017">
    <property type="protein sequence ID" value="MFC6281145.1"/>
    <property type="molecule type" value="Genomic_DNA"/>
</dbReference>
<dbReference type="RefSeq" id="WP_377412832.1">
    <property type="nucleotide sequence ID" value="NZ_JBHSRS010000017.1"/>
</dbReference>
<dbReference type="Proteomes" id="UP001596270">
    <property type="component" value="Unassembled WGS sequence"/>
</dbReference>
<evidence type="ECO:0000313" key="2">
    <source>
        <dbReference type="Proteomes" id="UP001596270"/>
    </source>
</evidence>
<dbReference type="Pfam" id="PF19800">
    <property type="entry name" value="DUF6283"/>
    <property type="match status" value="1"/>
</dbReference>
<dbReference type="InterPro" id="IPR046250">
    <property type="entry name" value="DUF6283"/>
</dbReference>